<evidence type="ECO:0000256" key="10">
    <source>
        <dbReference type="ARBA" id="ARBA00023251"/>
    </source>
</evidence>
<evidence type="ECO:0000313" key="16">
    <source>
        <dbReference type="Proteomes" id="UP000176723"/>
    </source>
</evidence>
<protein>
    <recommendedName>
        <fullName evidence="14">ABC transporter domain-containing protein</fullName>
    </recommendedName>
</protein>
<dbReference type="Gene3D" id="3.40.50.300">
    <property type="entry name" value="P-loop containing nucleotide triphosphate hydrolases"/>
    <property type="match status" value="1"/>
</dbReference>
<dbReference type="Pfam" id="PF00005">
    <property type="entry name" value="ABC_tran"/>
    <property type="match status" value="1"/>
</dbReference>
<evidence type="ECO:0000256" key="11">
    <source>
        <dbReference type="ARBA" id="ARBA00038076"/>
    </source>
</evidence>
<comment type="subcellular location">
    <subcellularLocation>
        <location evidence="1">Cell inner membrane</location>
        <topology evidence="1">Multi-pass membrane protein</topology>
    </subcellularLocation>
</comment>
<dbReference type="SUPFAM" id="SSF52540">
    <property type="entry name" value="P-loop containing nucleoside triphosphate hydrolases"/>
    <property type="match status" value="1"/>
</dbReference>
<accession>A0A1G1W489</accession>
<evidence type="ECO:0000256" key="6">
    <source>
        <dbReference type="ARBA" id="ARBA00022741"/>
    </source>
</evidence>
<evidence type="ECO:0000256" key="5">
    <source>
        <dbReference type="ARBA" id="ARBA00022692"/>
    </source>
</evidence>
<dbReference type="InterPro" id="IPR025857">
    <property type="entry name" value="MacB_PCD"/>
</dbReference>
<evidence type="ECO:0000256" key="12">
    <source>
        <dbReference type="ARBA" id="ARBA00038388"/>
    </source>
</evidence>
<dbReference type="PROSITE" id="PS50893">
    <property type="entry name" value="ABC_TRANSPORTER_2"/>
    <property type="match status" value="1"/>
</dbReference>
<dbReference type="SMART" id="SM00382">
    <property type="entry name" value="AAA"/>
    <property type="match status" value="1"/>
</dbReference>
<dbReference type="GO" id="GO:0022857">
    <property type="term" value="F:transmembrane transporter activity"/>
    <property type="evidence" value="ECO:0007669"/>
    <property type="project" value="TreeGrafter"/>
</dbReference>
<evidence type="ECO:0000256" key="8">
    <source>
        <dbReference type="ARBA" id="ARBA00022989"/>
    </source>
</evidence>
<dbReference type="InterPro" id="IPR017911">
    <property type="entry name" value="MacB-like_ATP-bd"/>
</dbReference>
<dbReference type="InterPro" id="IPR017871">
    <property type="entry name" value="ABC_transporter-like_CS"/>
</dbReference>
<dbReference type="Proteomes" id="UP000176723">
    <property type="component" value="Unassembled WGS sequence"/>
</dbReference>
<evidence type="ECO:0000256" key="4">
    <source>
        <dbReference type="ARBA" id="ARBA00022519"/>
    </source>
</evidence>
<dbReference type="InterPro" id="IPR027417">
    <property type="entry name" value="P-loop_NTPase"/>
</dbReference>
<name>A0A1G1W489_9BACT</name>
<dbReference type="InterPro" id="IPR003593">
    <property type="entry name" value="AAA+_ATPase"/>
</dbReference>
<dbReference type="Pfam" id="PF12704">
    <property type="entry name" value="MacB_PCD"/>
    <property type="match status" value="1"/>
</dbReference>
<keyword evidence="4" id="KW-0997">Cell inner membrane</keyword>
<keyword evidence="7" id="KW-0067">ATP-binding</keyword>
<evidence type="ECO:0000256" key="3">
    <source>
        <dbReference type="ARBA" id="ARBA00022475"/>
    </source>
</evidence>
<evidence type="ECO:0000256" key="1">
    <source>
        <dbReference type="ARBA" id="ARBA00004429"/>
    </source>
</evidence>
<dbReference type="Pfam" id="PF02687">
    <property type="entry name" value="FtsX"/>
    <property type="match status" value="1"/>
</dbReference>
<dbReference type="InterPro" id="IPR003838">
    <property type="entry name" value="ABC3_permease_C"/>
</dbReference>
<feature type="domain" description="ABC transporter" evidence="14">
    <location>
        <begin position="2"/>
        <end position="240"/>
    </location>
</feature>
<evidence type="ECO:0000259" key="14">
    <source>
        <dbReference type="PROSITE" id="PS50893"/>
    </source>
</evidence>
<organism evidence="15 16">
    <name type="scientific">Candidatus Chisholmbacteria bacterium RIFCSPLOWO2_01_FULL_49_14</name>
    <dbReference type="NCBI Taxonomy" id="1797593"/>
    <lineage>
        <taxon>Bacteria</taxon>
        <taxon>Candidatus Chisholmiibacteriota</taxon>
    </lineage>
</organism>
<comment type="similarity">
    <text evidence="12">Belongs to the ABC transporter superfamily. Macrolide exporter (TC 3.A.1.122) family.</text>
</comment>
<dbReference type="STRING" id="1797593.A3A65_04695"/>
<dbReference type="PANTHER" id="PTHR30572:SF4">
    <property type="entry name" value="ABC TRANSPORTER PERMEASE YTRF"/>
    <property type="match status" value="1"/>
</dbReference>
<dbReference type="GO" id="GO:0098796">
    <property type="term" value="C:membrane protein complex"/>
    <property type="evidence" value="ECO:0007669"/>
    <property type="project" value="UniProtKB-ARBA"/>
</dbReference>
<dbReference type="GO" id="GO:0016887">
    <property type="term" value="F:ATP hydrolysis activity"/>
    <property type="evidence" value="ECO:0007669"/>
    <property type="project" value="InterPro"/>
</dbReference>
<dbReference type="EMBL" id="MHCL01000003">
    <property type="protein sequence ID" value="OGY22424.1"/>
    <property type="molecule type" value="Genomic_DNA"/>
</dbReference>
<keyword evidence="9 13" id="KW-0472">Membrane</keyword>
<keyword evidence="8 13" id="KW-1133">Transmembrane helix</keyword>
<comment type="similarity">
    <text evidence="11">Belongs to the ABC-4 integral membrane protein family.</text>
</comment>
<feature type="transmembrane region" description="Helical" evidence="13">
    <location>
        <begin position="568"/>
        <end position="596"/>
    </location>
</feature>
<evidence type="ECO:0000313" key="15">
    <source>
        <dbReference type="EMBL" id="OGY22424.1"/>
    </source>
</evidence>
<dbReference type="GO" id="GO:0005524">
    <property type="term" value="F:ATP binding"/>
    <property type="evidence" value="ECO:0007669"/>
    <property type="project" value="UniProtKB-KW"/>
</dbReference>
<dbReference type="PANTHER" id="PTHR30572">
    <property type="entry name" value="MEMBRANE COMPONENT OF TRANSPORTER-RELATED"/>
    <property type="match status" value="1"/>
</dbReference>
<dbReference type="CDD" id="cd03255">
    <property type="entry name" value="ABC_MJ0796_LolCDE_FtsE"/>
    <property type="match status" value="1"/>
</dbReference>
<keyword evidence="3" id="KW-1003">Cell membrane</keyword>
<feature type="transmembrane region" description="Helical" evidence="13">
    <location>
        <begin position="608"/>
        <end position="628"/>
    </location>
</feature>
<keyword evidence="5 13" id="KW-0812">Transmembrane</keyword>
<dbReference type="GO" id="GO:0046677">
    <property type="term" value="P:response to antibiotic"/>
    <property type="evidence" value="ECO:0007669"/>
    <property type="project" value="UniProtKB-KW"/>
</dbReference>
<sequence>MIQVEHISKIYKTGEVEVPALQDVTFTVNKGEFVAIMGPSGSGKSTLMNILGALDIPTTGEYVLDGENVGALTDDQLAEIRNRKIGFVFQLYNLLPRTSALKNVMLPMMYGGIPKELRREKAEHLLKQVGLGDRLSHTASQLSGGQQQRVAIARALSMDPSIILADEPTGNIASAQAREIMEIFQDLNDRGNTILMITHEQDIAHYAKRIIKIRDGKLDIDSKTAARSWRERGPNMEARELIVESFGTLSLNKIRTGLAMLGVVIGIGSVIALVSLGQASQRSVENQIKSLGSNLLTVSPGAQTQGGIRGMAGGATTLTNEDAQAIKDSKEITSVSDVSPEYSQRAQAVAGRNNTNTQIIGVAPQYSVVRNINVASGSFITQRNVEARSKVAVLGPQAAEDLFGEDWQGSDPIGKSVRIDGQSFLVIGVTESKGGTGFQNQDDRIYIPLTTAQKTLFGSNYLTSIAVAATSEEVMEQARNEIGYLLLERHRISDPYQADFSIFSQEDILGTAAQITETFTALLSGIAAISLVVGGIGIMNIMLVTVTERTREIGLRKALGAKRKTITAQFLFEAVIITFVGGLIGVVAGIIVSYFLSNSFGLSFGLSFPSILLAFGVSTVIGIIFGWYPARKASLLEPIEALRYE</sequence>
<reference evidence="15 16" key="1">
    <citation type="journal article" date="2016" name="Nat. Commun.">
        <title>Thousands of microbial genomes shed light on interconnected biogeochemical processes in an aquifer system.</title>
        <authorList>
            <person name="Anantharaman K."/>
            <person name="Brown C.T."/>
            <person name="Hug L.A."/>
            <person name="Sharon I."/>
            <person name="Castelle C.J."/>
            <person name="Probst A.J."/>
            <person name="Thomas B.C."/>
            <person name="Singh A."/>
            <person name="Wilkins M.J."/>
            <person name="Karaoz U."/>
            <person name="Brodie E.L."/>
            <person name="Williams K.H."/>
            <person name="Hubbard S.S."/>
            <person name="Banfield J.F."/>
        </authorList>
    </citation>
    <scope>NUCLEOTIDE SEQUENCE [LARGE SCALE GENOMIC DNA]</scope>
</reference>
<evidence type="ECO:0000256" key="2">
    <source>
        <dbReference type="ARBA" id="ARBA00022448"/>
    </source>
</evidence>
<keyword evidence="10" id="KW-0046">Antibiotic resistance</keyword>
<dbReference type="InterPro" id="IPR003439">
    <property type="entry name" value="ABC_transporter-like_ATP-bd"/>
</dbReference>
<keyword evidence="6" id="KW-0547">Nucleotide-binding</keyword>
<dbReference type="GO" id="GO:0005886">
    <property type="term" value="C:plasma membrane"/>
    <property type="evidence" value="ECO:0007669"/>
    <property type="project" value="UniProtKB-SubCell"/>
</dbReference>
<keyword evidence="2" id="KW-0813">Transport</keyword>
<gene>
    <name evidence="15" type="ORF">A3A65_04695</name>
</gene>
<dbReference type="FunFam" id="3.40.50.300:FF:000032">
    <property type="entry name" value="Export ABC transporter ATP-binding protein"/>
    <property type="match status" value="1"/>
</dbReference>
<feature type="transmembrane region" description="Helical" evidence="13">
    <location>
        <begin position="521"/>
        <end position="547"/>
    </location>
</feature>
<evidence type="ECO:0000256" key="7">
    <source>
        <dbReference type="ARBA" id="ARBA00022840"/>
    </source>
</evidence>
<evidence type="ECO:0000256" key="9">
    <source>
        <dbReference type="ARBA" id="ARBA00023136"/>
    </source>
</evidence>
<dbReference type="InterPro" id="IPR050250">
    <property type="entry name" value="Macrolide_Exporter_MacB"/>
</dbReference>
<dbReference type="AlphaFoldDB" id="A0A1G1W489"/>
<proteinExistence type="inferred from homology"/>
<comment type="caution">
    <text evidence="15">The sequence shown here is derived from an EMBL/GenBank/DDBJ whole genome shotgun (WGS) entry which is preliminary data.</text>
</comment>
<dbReference type="PROSITE" id="PS00211">
    <property type="entry name" value="ABC_TRANSPORTER_1"/>
    <property type="match status" value="1"/>
</dbReference>
<evidence type="ECO:0000256" key="13">
    <source>
        <dbReference type="SAM" id="Phobius"/>
    </source>
</evidence>